<protein>
    <submittedName>
        <fullName evidence="1">Uncharacterized protein</fullName>
    </submittedName>
</protein>
<accession>A0ABV3DL54</accession>
<evidence type="ECO:0000313" key="1">
    <source>
        <dbReference type="EMBL" id="MEU8135909.1"/>
    </source>
</evidence>
<evidence type="ECO:0000313" key="2">
    <source>
        <dbReference type="Proteomes" id="UP001551482"/>
    </source>
</evidence>
<keyword evidence="2" id="KW-1185">Reference proteome</keyword>
<gene>
    <name evidence="1" type="ORF">AB0C36_20625</name>
</gene>
<dbReference type="RefSeq" id="WP_358356026.1">
    <property type="nucleotide sequence ID" value="NZ_JBEZFP010000052.1"/>
</dbReference>
<dbReference type="EMBL" id="JBEZFP010000052">
    <property type="protein sequence ID" value="MEU8135909.1"/>
    <property type="molecule type" value="Genomic_DNA"/>
</dbReference>
<proteinExistence type="predicted"/>
<sequence>MKSAVAQLDEALNPPDVAKVAAAVNALLTALPLTDRDDASAAVPRLTGFLPYVPMVHEGLLSVIIGACVELGADPAACAPDILDRARDNLRKAADFPAAWSAAGGGALPVPASVDIPAEVIDRVGGADAGEDVLLSLIAWWQVQQWELATVAMLSHRPVRDELTARAQFRAEAERVALVWHSGLVSLRHIVRMVDDEPILVLHRPTGSAYRMRMSGLGCNRQLSTLLADILVGGGHLPGTAPDPAAVSLARNGPYGPGTAPPTVSAYAEFALTNADGTAVLLDGCPDDIEFVGGTRLVVLDPPRERYAWNAGRLFARVAGELTLEGVLPEDQARAWFAEIAPPSR</sequence>
<comment type="caution">
    <text evidence="1">The sequence shown here is derived from an EMBL/GenBank/DDBJ whole genome shotgun (WGS) entry which is preliminary data.</text>
</comment>
<organism evidence="1 2">
    <name type="scientific">Streptodolium elevatio</name>
    <dbReference type="NCBI Taxonomy" id="3157996"/>
    <lineage>
        <taxon>Bacteria</taxon>
        <taxon>Bacillati</taxon>
        <taxon>Actinomycetota</taxon>
        <taxon>Actinomycetes</taxon>
        <taxon>Kitasatosporales</taxon>
        <taxon>Streptomycetaceae</taxon>
        <taxon>Streptodolium</taxon>
    </lineage>
</organism>
<name>A0ABV3DL54_9ACTN</name>
<dbReference type="Proteomes" id="UP001551482">
    <property type="component" value="Unassembled WGS sequence"/>
</dbReference>
<reference evidence="1 2" key="1">
    <citation type="submission" date="2024-06" db="EMBL/GenBank/DDBJ databases">
        <title>The Natural Products Discovery Center: Release of the First 8490 Sequenced Strains for Exploring Actinobacteria Biosynthetic Diversity.</title>
        <authorList>
            <person name="Kalkreuter E."/>
            <person name="Kautsar S.A."/>
            <person name="Yang D."/>
            <person name="Bader C.D."/>
            <person name="Teijaro C.N."/>
            <person name="Fluegel L."/>
            <person name="Davis C.M."/>
            <person name="Simpson J.R."/>
            <person name="Lauterbach L."/>
            <person name="Steele A.D."/>
            <person name="Gui C."/>
            <person name="Meng S."/>
            <person name="Li G."/>
            <person name="Viehrig K."/>
            <person name="Ye F."/>
            <person name="Su P."/>
            <person name="Kiefer A.F."/>
            <person name="Nichols A."/>
            <person name="Cepeda A.J."/>
            <person name="Yan W."/>
            <person name="Fan B."/>
            <person name="Jiang Y."/>
            <person name="Adhikari A."/>
            <person name="Zheng C.-J."/>
            <person name="Schuster L."/>
            <person name="Cowan T.M."/>
            <person name="Smanski M.J."/>
            <person name="Chevrette M.G."/>
            <person name="De Carvalho L.P.S."/>
            <person name="Shen B."/>
        </authorList>
    </citation>
    <scope>NUCLEOTIDE SEQUENCE [LARGE SCALE GENOMIC DNA]</scope>
    <source>
        <strain evidence="1 2">NPDC048946</strain>
    </source>
</reference>